<dbReference type="Proteomes" id="UP000554235">
    <property type="component" value="Unassembled WGS sequence"/>
</dbReference>
<keyword evidence="6" id="KW-1185">Reference proteome</keyword>
<protein>
    <submittedName>
        <fullName evidence="5">Nmra-like family</fullName>
    </submittedName>
</protein>
<evidence type="ECO:0000313" key="6">
    <source>
        <dbReference type="Proteomes" id="UP000554235"/>
    </source>
</evidence>
<keyword evidence="3" id="KW-0560">Oxidoreductase</keyword>
<dbReference type="GO" id="GO:0016491">
    <property type="term" value="F:oxidoreductase activity"/>
    <property type="evidence" value="ECO:0007669"/>
    <property type="project" value="UniProtKB-KW"/>
</dbReference>
<dbReference type="SUPFAM" id="SSF51735">
    <property type="entry name" value="NAD(P)-binding Rossmann-fold domains"/>
    <property type="match status" value="1"/>
</dbReference>
<gene>
    <name evidence="5" type="ORF">FALBO_2263</name>
</gene>
<dbReference type="PANTHER" id="PTHR47706:SF4">
    <property type="entry name" value="NMRA-LIKE DOMAIN-CONTAINING PROTEIN"/>
    <property type="match status" value="1"/>
</dbReference>
<comment type="similarity">
    <text evidence="1">Belongs to the NmrA-type oxidoreductase family. Isoflavone reductase subfamily.</text>
</comment>
<dbReference type="InterPro" id="IPR036291">
    <property type="entry name" value="NAD(P)-bd_dom_sf"/>
</dbReference>
<name>A0A8H4LMI1_9HYPO</name>
<keyword evidence="2" id="KW-0521">NADP</keyword>
<dbReference type="Gene3D" id="3.40.50.720">
    <property type="entry name" value="NAD(P)-binding Rossmann-like Domain"/>
    <property type="match status" value="1"/>
</dbReference>
<dbReference type="Pfam" id="PF13460">
    <property type="entry name" value="NAD_binding_10"/>
    <property type="match status" value="1"/>
</dbReference>
<evidence type="ECO:0000259" key="4">
    <source>
        <dbReference type="Pfam" id="PF13460"/>
    </source>
</evidence>
<evidence type="ECO:0000256" key="3">
    <source>
        <dbReference type="ARBA" id="ARBA00023002"/>
    </source>
</evidence>
<feature type="domain" description="NAD(P)-binding" evidence="4">
    <location>
        <begin position="8"/>
        <end position="150"/>
    </location>
</feature>
<evidence type="ECO:0000313" key="5">
    <source>
        <dbReference type="EMBL" id="KAF4470828.1"/>
    </source>
</evidence>
<dbReference type="Gene3D" id="3.90.25.10">
    <property type="entry name" value="UDP-galactose 4-epimerase, domain 1"/>
    <property type="match status" value="1"/>
</dbReference>
<evidence type="ECO:0000256" key="2">
    <source>
        <dbReference type="ARBA" id="ARBA00022857"/>
    </source>
</evidence>
<reference evidence="5 6" key="1">
    <citation type="submission" date="2020-01" db="EMBL/GenBank/DDBJ databases">
        <title>Identification and distribution of gene clusters putatively required for synthesis of sphingolipid metabolism inhibitors in phylogenetically diverse species of the filamentous fungus Fusarium.</title>
        <authorList>
            <person name="Kim H.-S."/>
            <person name="Busman M."/>
            <person name="Brown D.W."/>
            <person name="Divon H."/>
            <person name="Uhlig S."/>
            <person name="Proctor R.H."/>
        </authorList>
    </citation>
    <scope>NUCLEOTIDE SEQUENCE [LARGE SCALE GENOMIC DNA]</scope>
    <source>
        <strain evidence="5 6">NRRL 20459</strain>
    </source>
</reference>
<dbReference type="PANTHER" id="PTHR47706">
    <property type="entry name" value="NMRA-LIKE FAMILY PROTEIN"/>
    <property type="match status" value="1"/>
</dbReference>
<accession>A0A8H4LMI1</accession>
<evidence type="ECO:0000256" key="1">
    <source>
        <dbReference type="ARBA" id="ARBA00005725"/>
    </source>
</evidence>
<dbReference type="InterPro" id="IPR016040">
    <property type="entry name" value="NAD(P)-bd_dom"/>
</dbReference>
<sequence length="317" mass="34311">MGIVAIPGGKGGIGRALVEAIVARGKHQVKILGRKPNDDLAKELGAPIIVVDYNDVASLTKVLDDNKIDTVVSALSSMPDQGTPPEVNLVRAAEASQVTHRFVASNWGFPLSLKLAERLPSTSVKLQTLEELAKTKLEWTQFYVGFLTDFFATPVQKSYVSPMVAVVDLVHDTAAIPGKGDTPVAFTHTFDLAKYADRALDSTEWDREYFIIGDKATWNEVVQAAEEGKGNKFKIIHDSIDDLEKGVVTELPALTLALPYIPIPKEALLAFSAAFGLIFETGGTNFDDAVALNNKFPDIKPLKIKDAIRAAAKAIKN</sequence>
<proteinExistence type="inferred from homology"/>
<dbReference type="OrthoDB" id="419598at2759"/>
<dbReference type="AlphaFoldDB" id="A0A8H4LMI1"/>
<comment type="caution">
    <text evidence="5">The sequence shown here is derived from an EMBL/GenBank/DDBJ whole genome shotgun (WGS) entry which is preliminary data.</text>
</comment>
<dbReference type="EMBL" id="JAADYS010000288">
    <property type="protein sequence ID" value="KAF4470828.1"/>
    <property type="molecule type" value="Genomic_DNA"/>
</dbReference>
<organism evidence="5 6">
    <name type="scientific">Fusarium albosuccineum</name>
    <dbReference type="NCBI Taxonomy" id="1237068"/>
    <lineage>
        <taxon>Eukaryota</taxon>
        <taxon>Fungi</taxon>
        <taxon>Dikarya</taxon>
        <taxon>Ascomycota</taxon>
        <taxon>Pezizomycotina</taxon>
        <taxon>Sordariomycetes</taxon>
        <taxon>Hypocreomycetidae</taxon>
        <taxon>Hypocreales</taxon>
        <taxon>Nectriaceae</taxon>
        <taxon>Fusarium</taxon>
        <taxon>Fusarium decemcellulare species complex</taxon>
    </lineage>
</organism>
<dbReference type="InterPro" id="IPR051609">
    <property type="entry name" value="NmrA/Isoflavone_reductase-like"/>
</dbReference>